<sequence>MKSIFKINKKTKASSTKPKFLEGIKVKNSKGEDVIISDFWKKQTVVIKVLRRFGCPLCRYESRLLSELKPEFDALDIKLIAIGFENVGLNDFLSGGYWDWEILVDNERSVHTSLDLKKVPVSAGLKDLMSSATRAAIMAATKAGIQGDFKGDGFQLGGTFVVEKATSKLLYAYRQVGAGSYSSLKEVYESCGGDPEEVDEKAPEECIAYVKTCIDSRKCFTK</sequence>
<reference evidence="1" key="1">
    <citation type="submission" date="2022-04" db="EMBL/GenBank/DDBJ databases">
        <title>Genome of the entomopathogenic fungus Entomophthora muscae.</title>
        <authorList>
            <person name="Elya C."/>
            <person name="Lovett B.R."/>
            <person name="Lee E."/>
            <person name="Macias A.M."/>
            <person name="Hajek A.E."/>
            <person name="De Bivort B.L."/>
            <person name="Kasson M.T."/>
            <person name="De Fine Licht H.H."/>
            <person name="Stajich J.E."/>
        </authorList>
    </citation>
    <scope>NUCLEOTIDE SEQUENCE</scope>
    <source>
        <strain evidence="1">Berkeley</strain>
    </source>
</reference>
<dbReference type="EMBL" id="QTSX02000069">
    <property type="protein sequence ID" value="KAJ9089053.1"/>
    <property type="molecule type" value="Genomic_DNA"/>
</dbReference>
<protein>
    <submittedName>
        <fullName evidence="1">Uncharacterized protein</fullName>
    </submittedName>
</protein>
<accession>A0ACC2UQF0</accession>
<dbReference type="Proteomes" id="UP001165960">
    <property type="component" value="Unassembled WGS sequence"/>
</dbReference>
<gene>
    <name evidence="1" type="ORF">DSO57_1016841</name>
</gene>
<comment type="caution">
    <text evidence="1">The sequence shown here is derived from an EMBL/GenBank/DDBJ whole genome shotgun (WGS) entry which is preliminary data.</text>
</comment>
<organism evidence="1 2">
    <name type="scientific">Entomophthora muscae</name>
    <dbReference type="NCBI Taxonomy" id="34485"/>
    <lineage>
        <taxon>Eukaryota</taxon>
        <taxon>Fungi</taxon>
        <taxon>Fungi incertae sedis</taxon>
        <taxon>Zoopagomycota</taxon>
        <taxon>Entomophthoromycotina</taxon>
        <taxon>Entomophthoromycetes</taxon>
        <taxon>Entomophthorales</taxon>
        <taxon>Entomophthoraceae</taxon>
        <taxon>Entomophthora</taxon>
    </lineage>
</organism>
<keyword evidence="2" id="KW-1185">Reference proteome</keyword>
<evidence type="ECO:0000313" key="2">
    <source>
        <dbReference type="Proteomes" id="UP001165960"/>
    </source>
</evidence>
<evidence type="ECO:0000313" key="1">
    <source>
        <dbReference type="EMBL" id="KAJ9089053.1"/>
    </source>
</evidence>
<proteinExistence type="predicted"/>
<name>A0ACC2UQF0_9FUNG</name>